<sequence length="95" mass="11164">MEVLSFYLLRPISRTLVRLTVALIWVPHSNQLTSFSFLQQGFATKSFFCFCNEFFNHQTSVNVTWKHWLLCSSHALPEPYRNLMTDPSSPIIDFY</sequence>
<comment type="caution">
    <text evidence="2">The sequence shown here is derived from an EMBL/GenBank/DDBJ whole genome shotgun (WGS) entry which is preliminary data.</text>
</comment>
<evidence type="ECO:0000313" key="3">
    <source>
        <dbReference type="Proteomes" id="UP000447434"/>
    </source>
</evidence>
<reference evidence="3" key="1">
    <citation type="journal article" date="2020" name="Nat. Commun.">
        <title>Genome sequence of the cluster root forming white lupin.</title>
        <authorList>
            <person name="Hufnagel B."/>
            <person name="Marques A."/>
            <person name="Soriano A."/>
            <person name="Marques L."/>
            <person name="Divol F."/>
            <person name="Doumas P."/>
            <person name="Sallet E."/>
            <person name="Mancinotti D."/>
            <person name="Carrere S."/>
            <person name="Marande W."/>
            <person name="Arribat S."/>
            <person name="Keller J."/>
            <person name="Huneau C."/>
            <person name="Blein T."/>
            <person name="Aime D."/>
            <person name="Laguerre M."/>
            <person name="Taylor J."/>
            <person name="Schubert V."/>
            <person name="Nelson M."/>
            <person name="Geu-Flores F."/>
            <person name="Crespi M."/>
            <person name="Gallardo-Guerrero K."/>
            <person name="Delaux P.-M."/>
            <person name="Salse J."/>
            <person name="Berges H."/>
            <person name="Guyot R."/>
            <person name="Gouzy J."/>
            <person name="Peret B."/>
        </authorList>
    </citation>
    <scope>NUCLEOTIDE SEQUENCE [LARGE SCALE GENOMIC DNA]</scope>
    <source>
        <strain evidence="3">cv. Amiga</strain>
    </source>
</reference>
<name>A0A6A4P9V6_LUPAL</name>
<dbReference type="Proteomes" id="UP000447434">
    <property type="component" value="Chromosome 14"/>
</dbReference>
<feature type="domain" description="Xrn1 helical" evidence="1">
    <location>
        <begin position="72"/>
        <end position="95"/>
    </location>
</feature>
<evidence type="ECO:0000259" key="1">
    <source>
        <dbReference type="Pfam" id="PF17846"/>
    </source>
</evidence>
<keyword evidence="3" id="KW-1185">Reference proteome</keyword>
<evidence type="ECO:0000313" key="2">
    <source>
        <dbReference type="EMBL" id="KAE9599935.1"/>
    </source>
</evidence>
<accession>A0A6A4P9V6</accession>
<dbReference type="EMBL" id="WOCE01000014">
    <property type="protein sequence ID" value="KAE9599935.1"/>
    <property type="molecule type" value="Genomic_DNA"/>
</dbReference>
<dbReference type="Pfam" id="PF17846">
    <property type="entry name" value="XRN_M"/>
    <property type="match status" value="1"/>
</dbReference>
<gene>
    <name evidence="2" type="ORF">Lalb_Chr14g0367631</name>
</gene>
<organism evidence="2 3">
    <name type="scientific">Lupinus albus</name>
    <name type="common">White lupine</name>
    <name type="synonym">Lupinus termis</name>
    <dbReference type="NCBI Taxonomy" id="3870"/>
    <lineage>
        <taxon>Eukaryota</taxon>
        <taxon>Viridiplantae</taxon>
        <taxon>Streptophyta</taxon>
        <taxon>Embryophyta</taxon>
        <taxon>Tracheophyta</taxon>
        <taxon>Spermatophyta</taxon>
        <taxon>Magnoliopsida</taxon>
        <taxon>eudicotyledons</taxon>
        <taxon>Gunneridae</taxon>
        <taxon>Pentapetalae</taxon>
        <taxon>rosids</taxon>
        <taxon>fabids</taxon>
        <taxon>Fabales</taxon>
        <taxon>Fabaceae</taxon>
        <taxon>Papilionoideae</taxon>
        <taxon>50 kb inversion clade</taxon>
        <taxon>genistoids sensu lato</taxon>
        <taxon>core genistoids</taxon>
        <taxon>Genisteae</taxon>
        <taxon>Lupinus</taxon>
    </lineage>
</organism>
<protein>
    <recommendedName>
        <fullName evidence="1">Xrn1 helical domain-containing protein</fullName>
    </recommendedName>
</protein>
<proteinExistence type="predicted"/>
<dbReference type="AlphaFoldDB" id="A0A6A4P9V6"/>
<dbReference type="InterPro" id="IPR041412">
    <property type="entry name" value="Xrn1_helical"/>
</dbReference>